<reference evidence="17" key="1">
    <citation type="submission" date="2022-10" db="EMBL/GenBank/DDBJ databases">
        <authorList>
            <person name="Byrne P K."/>
        </authorList>
    </citation>
    <scope>NUCLEOTIDE SEQUENCE</scope>
    <source>
        <strain evidence="17">IFO1815</strain>
    </source>
</reference>
<evidence type="ECO:0000256" key="5">
    <source>
        <dbReference type="ARBA" id="ARBA00022618"/>
    </source>
</evidence>
<comment type="cofactor">
    <cofactor evidence="2">
        <name>Mg(2+)</name>
        <dbReference type="ChEBI" id="CHEBI:18420"/>
    </cofactor>
</comment>
<accession>A0AA35ND12</accession>
<keyword evidence="6" id="KW-0808">Transferase</keyword>
<dbReference type="Pfam" id="PF03828">
    <property type="entry name" value="PAP_assoc"/>
    <property type="match status" value="1"/>
</dbReference>
<dbReference type="PANTHER" id="PTHR23092:SF15">
    <property type="entry name" value="INACTIVE NON-CANONICAL POLY(A) RNA POLYMERASE PROTEIN TRF4-2-RELATED"/>
    <property type="match status" value="1"/>
</dbReference>
<comment type="cofactor">
    <cofactor evidence="1">
        <name>Mn(2+)</name>
        <dbReference type="ChEBI" id="CHEBI:29035"/>
    </cofactor>
</comment>
<keyword evidence="12" id="KW-0131">Cell cycle</keyword>
<keyword evidence="8" id="KW-0479">Metal-binding</keyword>
<feature type="compositionally biased region" description="Basic residues" evidence="14">
    <location>
        <begin position="12"/>
        <end position="38"/>
    </location>
</feature>
<dbReference type="GO" id="GO:0071035">
    <property type="term" value="P:nuclear polyadenylation-dependent rRNA catabolic process"/>
    <property type="evidence" value="ECO:0007669"/>
    <property type="project" value="UniProtKB-ARBA"/>
</dbReference>
<evidence type="ECO:0000256" key="2">
    <source>
        <dbReference type="ARBA" id="ARBA00001946"/>
    </source>
</evidence>
<sequence length="579" mass="65303">MGSKSIAASSLKKSKKQHSGKVKKSKKIKKSRKSKKSKSLSDENGAEVISSRSEQDNNKSPDDHVTEDGILVLEHKSDDDEGFDDYDGHFDNPTDIPSTTEGSKTPLLGVHGDEKDLANNDDFISLSASSEDEHAEQEEERQKEEKQKEILNTDYPWIVNHDHSRQKEISDWLTFEIKDFVAYISPSREEIEIRNQTISTIREAVRQLWPDADLHVFGSYSTDLYLPGSDIDCVVNSELGGKESRTNLYSLASHLKKNNLATEIEVVAKARVPIIKFVEPHSGIHIDVSFERTNGLEAAKLIREWLNDTPGLRELVLIVKQFLHARRLNNVHTGGLGGFSIICLVFSFLHMHPRIITNEIDPKDNLGVLLIEFFELYGKNFGYDDVALGSSDGYPVYFPKLAWSAILPIKNPFSLAIQDPGDESNNISRGSFNIRDIKKAFAGAFDLLTNRCFELHSATFKDRLGKSILGNVIKYRGKARDFKDERGLVLNKAIIENENYHKKRSRIIHDEEFTEDTVTSTATDDDYEIIRPPAKKAKMEVLEPGFISEPSKEKSGETHITISSENDDDDEDGYNPYTL</sequence>
<evidence type="ECO:0000256" key="10">
    <source>
        <dbReference type="ARBA" id="ARBA00022842"/>
    </source>
</evidence>
<dbReference type="GO" id="GO:0071037">
    <property type="term" value="P:nuclear polyadenylation-dependent snRNA catabolic process"/>
    <property type="evidence" value="ECO:0007669"/>
    <property type="project" value="UniProtKB-ARBA"/>
</dbReference>
<dbReference type="CDD" id="cd05402">
    <property type="entry name" value="NT_PAP_TUTase"/>
    <property type="match status" value="1"/>
</dbReference>
<dbReference type="SUPFAM" id="SSF81301">
    <property type="entry name" value="Nucleotidyltransferase"/>
    <property type="match status" value="1"/>
</dbReference>
<evidence type="ECO:0000256" key="9">
    <source>
        <dbReference type="ARBA" id="ARBA00022776"/>
    </source>
</evidence>
<dbReference type="GeneID" id="80921118"/>
<evidence type="ECO:0000256" key="4">
    <source>
        <dbReference type="ARBA" id="ARBA00012388"/>
    </source>
</evidence>
<evidence type="ECO:0000259" key="15">
    <source>
        <dbReference type="Pfam" id="PF03828"/>
    </source>
</evidence>
<keyword evidence="7" id="KW-0548">Nucleotidyltransferase</keyword>
<dbReference type="InterPro" id="IPR045862">
    <property type="entry name" value="Trf4-like"/>
</dbReference>
<dbReference type="PANTHER" id="PTHR23092">
    <property type="entry name" value="POLY(A) RNA POLYMERASE"/>
    <property type="match status" value="1"/>
</dbReference>
<comment type="catalytic activity">
    <reaction evidence="13">
        <text>RNA(n) + ATP = RNA(n)-3'-adenine ribonucleotide + diphosphate</text>
        <dbReference type="Rhea" id="RHEA:11332"/>
        <dbReference type="Rhea" id="RHEA-COMP:14527"/>
        <dbReference type="Rhea" id="RHEA-COMP:17347"/>
        <dbReference type="ChEBI" id="CHEBI:30616"/>
        <dbReference type="ChEBI" id="CHEBI:33019"/>
        <dbReference type="ChEBI" id="CHEBI:140395"/>
        <dbReference type="ChEBI" id="CHEBI:173115"/>
        <dbReference type="EC" id="2.7.7.19"/>
    </reaction>
</comment>
<feature type="region of interest" description="Disordered" evidence="14">
    <location>
        <begin position="545"/>
        <end position="579"/>
    </location>
</feature>
<evidence type="ECO:0000259" key="16">
    <source>
        <dbReference type="Pfam" id="PF22600"/>
    </source>
</evidence>
<dbReference type="GO" id="GO:1990817">
    <property type="term" value="F:poly(A) RNA polymerase activity"/>
    <property type="evidence" value="ECO:0007669"/>
    <property type="project" value="UniProtKB-EC"/>
</dbReference>
<dbReference type="Gene3D" id="1.10.1410.10">
    <property type="match status" value="1"/>
</dbReference>
<feature type="compositionally biased region" description="Basic and acidic residues" evidence="14">
    <location>
        <begin position="53"/>
        <end position="78"/>
    </location>
</feature>
<dbReference type="GO" id="GO:0051301">
    <property type="term" value="P:cell division"/>
    <property type="evidence" value="ECO:0007669"/>
    <property type="project" value="UniProtKB-KW"/>
</dbReference>
<dbReference type="EC" id="2.7.7.19" evidence="4"/>
<evidence type="ECO:0000256" key="3">
    <source>
        <dbReference type="ARBA" id="ARBA00008593"/>
    </source>
</evidence>
<keyword evidence="5" id="KW-0132">Cell division</keyword>
<dbReference type="Pfam" id="PF22600">
    <property type="entry name" value="MTPAP-like_central"/>
    <property type="match status" value="1"/>
</dbReference>
<dbReference type="GO" id="GO:0034475">
    <property type="term" value="P:U4 snRNA 3'-end processing"/>
    <property type="evidence" value="ECO:0007669"/>
    <property type="project" value="UniProtKB-ARBA"/>
</dbReference>
<evidence type="ECO:0000256" key="11">
    <source>
        <dbReference type="ARBA" id="ARBA00023211"/>
    </source>
</evidence>
<evidence type="ECO:0000256" key="13">
    <source>
        <dbReference type="ARBA" id="ARBA00048830"/>
    </source>
</evidence>
<evidence type="ECO:0000256" key="14">
    <source>
        <dbReference type="SAM" id="MobiDB-lite"/>
    </source>
</evidence>
<dbReference type="GO" id="GO:0046872">
    <property type="term" value="F:metal ion binding"/>
    <property type="evidence" value="ECO:0007669"/>
    <property type="project" value="UniProtKB-KW"/>
</dbReference>
<keyword evidence="10" id="KW-0460">Magnesium</keyword>
<dbReference type="GO" id="GO:0005730">
    <property type="term" value="C:nucleolus"/>
    <property type="evidence" value="ECO:0007669"/>
    <property type="project" value="TreeGrafter"/>
</dbReference>
<evidence type="ECO:0000256" key="1">
    <source>
        <dbReference type="ARBA" id="ARBA00001936"/>
    </source>
</evidence>
<proteinExistence type="inferred from homology"/>
<feature type="compositionally biased region" description="Low complexity" evidence="14">
    <location>
        <begin position="1"/>
        <end position="11"/>
    </location>
</feature>
<dbReference type="SUPFAM" id="SSF81631">
    <property type="entry name" value="PAP/OAS1 substrate-binding domain"/>
    <property type="match status" value="1"/>
</dbReference>
<feature type="region of interest" description="Disordered" evidence="14">
    <location>
        <begin position="1"/>
        <end position="118"/>
    </location>
</feature>
<organism evidence="17 18">
    <name type="scientific">Saccharomyces mikatae IFO 1815</name>
    <dbReference type="NCBI Taxonomy" id="226126"/>
    <lineage>
        <taxon>Eukaryota</taxon>
        <taxon>Fungi</taxon>
        <taxon>Dikarya</taxon>
        <taxon>Ascomycota</taxon>
        <taxon>Saccharomycotina</taxon>
        <taxon>Saccharomycetes</taxon>
        <taxon>Saccharomycetales</taxon>
        <taxon>Saccharomycetaceae</taxon>
        <taxon>Saccharomyces</taxon>
    </lineage>
</organism>
<dbReference type="RefSeq" id="XP_056079330.1">
    <property type="nucleotide sequence ID" value="XM_056225520.1"/>
</dbReference>
<feature type="region of interest" description="Disordered" evidence="14">
    <location>
        <begin position="128"/>
        <end position="147"/>
    </location>
</feature>
<dbReference type="InterPro" id="IPR002058">
    <property type="entry name" value="PAP_assoc"/>
</dbReference>
<evidence type="ECO:0000256" key="8">
    <source>
        <dbReference type="ARBA" id="ARBA00022723"/>
    </source>
</evidence>
<keyword evidence="11" id="KW-0464">Manganese</keyword>
<dbReference type="GO" id="GO:0031499">
    <property type="term" value="C:TRAMP complex"/>
    <property type="evidence" value="ECO:0007669"/>
    <property type="project" value="TreeGrafter"/>
</dbReference>
<dbReference type="Proteomes" id="UP001161438">
    <property type="component" value="Chromosome 15"/>
</dbReference>
<dbReference type="GO" id="GO:0071038">
    <property type="term" value="P:TRAMP-dependent tRNA surveillance pathway"/>
    <property type="evidence" value="ECO:0007669"/>
    <property type="project" value="UniProtKB-ARBA"/>
</dbReference>
<evidence type="ECO:0000256" key="7">
    <source>
        <dbReference type="ARBA" id="ARBA00022695"/>
    </source>
</evidence>
<comment type="similarity">
    <text evidence="3">Belongs to the DNA polymerase type-B-like family.</text>
</comment>
<dbReference type="EMBL" id="OX365771">
    <property type="protein sequence ID" value="CAI4036210.1"/>
    <property type="molecule type" value="Genomic_DNA"/>
</dbReference>
<dbReference type="FunFam" id="3.30.460.10:FF:000006">
    <property type="entry name" value="non-canonical poly(A) RNA polymerase PAPD5"/>
    <property type="match status" value="1"/>
</dbReference>
<keyword evidence="9" id="KW-0498">Mitosis</keyword>
<dbReference type="GO" id="GO:0003729">
    <property type="term" value="F:mRNA binding"/>
    <property type="evidence" value="ECO:0007669"/>
    <property type="project" value="TreeGrafter"/>
</dbReference>
<dbReference type="FunFam" id="1.10.1410.10:FF:000003">
    <property type="entry name" value="non-canonical poly(A) RNA polymerase PAPD7"/>
    <property type="match status" value="1"/>
</dbReference>
<dbReference type="GO" id="GO:0071039">
    <property type="term" value="P:nuclear polyadenylation-dependent CUT catabolic process"/>
    <property type="evidence" value="ECO:0007669"/>
    <property type="project" value="UniProtKB-ARBA"/>
</dbReference>
<dbReference type="AlphaFoldDB" id="A0AA35ND12"/>
<evidence type="ECO:0000313" key="18">
    <source>
        <dbReference type="Proteomes" id="UP001161438"/>
    </source>
</evidence>
<feature type="domain" description="Poly(A) RNA polymerase mitochondrial-like central palm" evidence="16">
    <location>
        <begin position="175"/>
        <end position="305"/>
    </location>
</feature>
<evidence type="ECO:0000256" key="6">
    <source>
        <dbReference type="ARBA" id="ARBA00022679"/>
    </source>
</evidence>
<dbReference type="GO" id="GO:0071044">
    <property type="term" value="P:histone mRNA catabolic process"/>
    <property type="evidence" value="ECO:0007669"/>
    <property type="project" value="UniProtKB-ARBA"/>
</dbReference>
<dbReference type="InterPro" id="IPR043519">
    <property type="entry name" value="NT_sf"/>
</dbReference>
<dbReference type="GO" id="GO:0071036">
    <property type="term" value="P:nuclear polyadenylation-dependent snoRNA catabolic process"/>
    <property type="evidence" value="ECO:0007669"/>
    <property type="project" value="UniProtKB-ARBA"/>
</dbReference>
<dbReference type="GO" id="GO:0043634">
    <property type="term" value="P:polyadenylation-dependent ncRNA catabolic process"/>
    <property type="evidence" value="ECO:0007669"/>
    <property type="project" value="TreeGrafter"/>
</dbReference>
<evidence type="ECO:0000256" key="12">
    <source>
        <dbReference type="ARBA" id="ARBA00023306"/>
    </source>
</evidence>
<dbReference type="InterPro" id="IPR054708">
    <property type="entry name" value="MTPAP-like_central"/>
</dbReference>
<name>A0AA35ND12_SACMI</name>
<dbReference type="GO" id="GO:0071042">
    <property type="term" value="P:nuclear polyadenylation-dependent mRNA catabolic process"/>
    <property type="evidence" value="ECO:0007669"/>
    <property type="project" value="UniProtKB-ARBA"/>
</dbReference>
<gene>
    <name evidence="17" type="primary">SMKI15G0480</name>
    <name evidence="17" type="ORF">SMKI_15G0480</name>
</gene>
<dbReference type="Gene3D" id="3.30.460.10">
    <property type="entry name" value="Beta Polymerase, domain 2"/>
    <property type="match status" value="1"/>
</dbReference>
<protein>
    <recommendedName>
        <fullName evidence="4">polynucleotide adenylyltransferase</fullName>
        <ecNumber evidence="4">2.7.7.19</ecNumber>
    </recommendedName>
</protein>
<evidence type="ECO:0000313" key="17">
    <source>
        <dbReference type="EMBL" id="CAI4036210.1"/>
    </source>
</evidence>
<keyword evidence="18" id="KW-1185">Reference proteome</keyword>
<dbReference type="GO" id="GO:0071051">
    <property type="term" value="P:poly(A)-dependent snoRNA 3'-end processing"/>
    <property type="evidence" value="ECO:0007669"/>
    <property type="project" value="UniProtKB-ARBA"/>
</dbReference>
<feature type="domain" description="PAP-associated" evidence="15">
    <location>
        <begin position="365"/>
        <end position="425"/>
    </location>
</feature>